<name>A0A836AHY1_SHEEP</name>
<evidence type="ECO:0000313" key="1">
    <source>
        <dbReference type="EMBL" id="KAG5210199.1"/>
    </source>
</evidence>
<proteinExistence type="predicted"/>
<protein>
    <submittedName>
        <fullName evidence="1">Uncharacterized protein</fullName>
    </submittedName>
</protein>
<reference evidence="1 2" key="1">
    <citation type="submission" date="2020-12" db="EMBL/GenBank/DDBJ databases">
        <title>De novo assembly of Tibetan sheep genome.</title>
        <authorList>
            <person name="Li X."/>
        </authorList>
    </citation>
    <scope>NUCLEOTIDE SEQUENCE [LARGE SCALE GENOMIC DNA]</scope>
    <source>
        <tissue evidence="1">Heart</tissue>
    </source>
</reference>
<sequence>MSRPRCSELLLLPEPLPLRLRAAGARSSVASWAVKKSIPARSKDNLKIFKTKLSMFSFKLAPFTIFFIL</sequence>
<gene>
    <name evidence="1" type="ORF">JEQ12_015393</name>
</gene>
<accession>A0A836AHY1</accession>
<feature type="non-terminal residue" evidence="1">
    <location>
        <position position="69"/>
    </location>
</feature>
<organism evidence="1 2">
    <name type="scientific">Ovis aries</name>
    <name type="common">Sheep</name>
    <dbReference type="NCBI Taxonomy" id="9940"/>
    <lineage>
        <taxon>Eukaryota</taxon>
        <taxon>Metazoa</taxon>
        <taxon>Chordata</taxon>
        <taxon>Craniata</taxon>
        <taxon>Vertebrata</taxon>
        <taxon>Euteleostomi</taxon>
        <taxon>Mammalia</taxon>
        <taxon>Eutheria</taxon>
        <taxon>Laurasiatheria</taxon>
        <taxon>Artiodactyla</taxon>
        <taxon>Ruminantia</taxon>
        <taxon>Pecora</taxon>
        <taxon>Bovidae</taxon>
        <taxon>Caprinae</taxon>
        <taxon>Ovis</taxon>
    </lineage>
</organism>
<evidence type="ECO:0000313" key="2">
    <source>
        <dbReference type="Proteomes" id="UP000664991"/>
    </source>
</evidence>
<comment type="caution">
    <text evidence="1">The sequence shown here is derived from an EMBL/GenBank/DDBJ whole genome shotgun (WGS) entry which is preliminary data.</text>
</comment>
<dbReference type="AlphaFoldDB" id="A0A836AHY1"/>
<dbReference type="Proteomes" id="UP000664991">
    <property type="component" value="Unassembled WGS sequence"/>
</dbReference>
<dbReference type="EMBL" id="JAEMGP010000004">
    <property type="protein sequence ID" value="KAG5210199.1"/>
    <property type="molecule type" value="Genomic_DNA"/>
</dbReference>